<keyword evidence="3" id="KW-1185">Reference proteome</keyword>
<feature type="compositionally biased region" description="Low complexity" evidence="1">
    <location>
        <begin position="1"/>
        <end position="26"/>
    </location>
</feature>
<gene>
    <name evidence="2" type="ORF">LAZ67_8002082</name>
</gene>
<protein>
    <submittedName>
        <fullName evidence="2">Uncharacterized protein</fullName>
    </submittedName>
</protein>
<dbReference type="EMBL" id="CP092870">
    <property type="protein sequence ID" value="UYV71190.1"/>
    <property type="molecule type" value="Genomic_DNA"/>
</dbReference>
<feature type="region of interest" description="Disordered" evidence="1">
    <location>
        <begin position="146"/>
        <end position="185"/>
    </location>
</feature>
<feature type="region of interest" description="Disordered" evidence="1">
    <location>
        <begin position="1"/>
        <end position="122"/>
    </location>
</feature>
<evidence type="ECO:0000313" key="3">
    <source>
        <dbReference type="Proteomes" id="UP001235939"/>
    </source>
</evidence>
<evidence type="ECO:0000256" key="1">
    <source>
        <dbReference type="SAM" id="MobiDB-lite"/>
    </source>
</evidence>
<proteinExistence type="predicted"/>
<dbReference type="Proteomes" id="UP001235939">
    <property type="component" value="Chromosome 08"/>
</dbReference>
<feature type="compositionally biased region" description="Basic residues" evidence="1">
    <location>
        <begin position="158"/>
        <end position="167"/>
    </location>
</feature>
<reference evidence="2 3" key="1">
    <citation type="submission" date="2022-01" db="EMBL/GenBank/DDBJ databases">
        <title>A chromosomal length assembly of Cordylochernes scorpioides.</title>
        <authorList>
            <person name="Zeh D."/>
            <person name="Zeh J."/>
        </authorList>
    </citation>
    <scope>NUCLEOTIDE SEQUENCE [LARGE SCALE GENOMIC DNA]</scope>
    <source>
        <strain evidence="2">IN4F17</strain>
        <tissue evidence="2">Whole Body</tissue>
    </source>
</reference>
<accession>A0ABY6KVR5</accession>
<feature type="compositionally biased region" description="Basic and acidic residues" evidence="1">
    <location>
        <begin position="102"/>
        <end position="111"/>
    </location>
</feature>
<sequence>MPALSPTTTAGPPSTAAPTPAASSAPPAAPPPAAQTQTTAAVDLSPPPPRLSSGVKKSKTSSRNMPNMALENPKASTSPHEMKKEETQVSSPSGTPLKTRKQLNDLLERVPNDILDQPELEGLERSEILEALATVPGLNKLQKKLGDEQKTALLGSPHLHRTHRRPRPGSARDQLSPNTHSSRAA</sequence>
<feature type="compositionally biased region" description="Polar residues" evidence="1">
    <location>
        <begin position="173"/>
        <end position="185"/>
    </location>
</feature>
<name>A0ABY6KVR5_9ARAC</name>
<evidence type="ECO:0000313" key="2">
    <source>
        <dbReference type="EMBL" id="UYV71190.1"/>
    </source>
</evidence>
<organism evidence="2 3">
    <name type="scientific">Cordylochernes scorpioides</name>
    <dbReference type="NCBI Taxonomy" id="51811"/>
    <lineage>
        <taxon>Eukaryota</taxon>
        <taxon>Metazoa</taxon>
        <taxon>Ecdysozoa</taxon>
        <taxon>Arthropoda</taxon>
        <taxon>Chelicerata</taxon>
        <taxon>Arachnida</taxon>
        <taxon>Pseudoscorpiones</taxon>
        <taxon>Cheliferoidea</taxon>
        <taxon>Chernetidae</taxon>
        <taxon>Cordylochernes</taxon>
    </lineage>
</organism>